<protein>
    <submittedName>
        <fullName evidence="2">Uncharacterized protein</fullName>
    </submittedName>
</protein>
<dbReference type="OrthoDB" id="10438462at2759"/>
<accession>A0A9W7ADS7</accession>
<evidence type="ECO:0000313" key="3">
    <source>
        <dbReference type="Proteomes" id="UP001165082"/>
    </source>
</evidence>
<proteinExistence type="predicted"/>
<dbReference type="EMBL" id="BRXZ01002719">
    <property type="protein sequence ID" value="GMH68761.1"/>
    <property type="molecule type" value="Genomic_DNA"/>
</dbReference>
<sequence length="718" mass="78933">MTPLEKDTRNREALRATLNKGMGGMMDVLVERICTLEALMIDKEEPDSADFGTQTGGPDAPTTKAEMIQLIMNLQSRLVKMESHIKDQDKTIKTLTFNVSGAGDEDKQGGVGSRSVSPANPPAQGMNRQGTIHDMIVVEVTDDMQELERQKSEHAKKASETMKRLKDSALNSAKALMEALKRKADEDSKSGSDNDLALRALKAAEARHRTPALSRELAKQRWKKAFRSVMSPAAVIKRAMGNFGKQKVTKSQTVVSRVERVEEENGNMDNRLRQVEKPLEVAKEIMSLLKDHNDELSVLRHTTNLHKASENRRHMGSIVMHQSLRFKLKDEEGEEDDDLSLGSGDDDNEGARIVAQEAMKEEEEEQAEHISLKEMLRLELHRLVSVYAASVGGAGDAKKFSNLSSFMQAEIDRLEAANRELSRAMDKKVGALTKKCEMLQAEQERVSAGLGGTYQGLEDKVADVKSLLEMKAEKERVSEINGAIVGVRDDLTSLRDRLPGKEITDSLKAVKKKVEGKMDKRDMRKLLNSMKKDESDPAVGKRCLSCDRPLGGGGDWPTMGGFDAGPSGTGGLPPNMPMHANYTSYQILPGNWSPAKGGARQKTGGGQQPNTNMYKDYAKPKSPYKRMSGTRPRSAHARSGSAGGVGGKYAYNKTGGVVSDAIKYGREKPLHVTLFANDKARKGKEGGRGKERKDEGLSQWEASSPETHKLDGYDEIVT</sequence>
<feature type="compositionally biased region" description="Basic and acidic residues" evidence="1">
    <location>
        <begin position="678"/>
        <end position="696"/>
    </location>
</feature>
<feature type="region of interest" description="Disordered" evidence="1">
    <location>
        <begin position="146"/>
        <end position="166"/>
    </location>
</feature>
<evidence type="ECO:0000313" key="2">
    <source>
        <dbReference type="EMBL" id="GMH68761.1"/>
    </source>
</evidence>
<dbReference type="AlphaFoldDB" id="A0A9W7ADS7"/>
<feature type="compositionally biased region" description="Acidic residues" evidence="1">
    <location>
        <begin position="331"/>
        <end position="348"/>
    </location>
</feature>
<feature type="region of interest" description="Disordered" evidence="1">
    <location>
        <begin position="595"/>
        <end position="651"/>
    </location>
</feature>
<feature type="region of interest" description="Disordered" evidence="1">
    <location>
        <begin position="675"/>
        <end position="718"/>
    </location>
</feature>
<organism evidence="2 3">
    <name type="scientific">Triparma retinervis</name>
    <dbReference type="NCBI Taxonomy" id="2557542"/>
    <lineage>
        <taxon>Eukaryota</taxon>
        <taxon>Sar</taxon>
        <taxon>Stramenopiles</taxon>
        <taxon>Ochrophyta</taxon>
        <taxon>Bolidophyceae</taxon>
        <taxon>Parmales</taxon>
        <taxon>Triparmaceae</taxon>
        <taxon>Triparma</taxon>
    </lineage>
</organism>
<gene>
    <name evidence="2" type="ORF">TrRE_jg11183</name>
</gene>
<dbReference type="Proteomes" id="UP001165082">
    <property type="component" value="Unassembled WGS sequence"/>
</dbReference>
<evidence type="ECO:0000256" key="1">
    <source>
        <dbReference type="SAM" id="MobiDB-lite"/>
    </source>
</evidence>
<feature type="region of interest" description="Disordered" evidence="1">
    <location>
        <begin position="330"/>
        <end position="349"/>
    </location>
</feature>
<name>A0A9W7ADS7_9STRA</name>
<feature type="region of interest" description="Disordered" evidence="1">
    <location>
        <begin position="100"/>
        <end position="131"/>
    </location>
</feature>
<keyword evidence="3" id="KW-1185">Reference proteome</keyword>
<reference evidence="2" key="1">
    <citation type="submission" date="2022-07" db="EMBL/GenBank/DDBJ databases">
        <title>Genome analysis of Parmales, a sister group of diatoms, reveals the evolutionary specialization of diatoms from phago-mixotrophs to photoautotrophs.</title>
        <authorList>
            <person name="Ban H."/>
            <person name="Sato S."/>
            <person name="Yoshikawa S."/>
            <person name="Kazumasa Y."/>
            <person name="Nakamura Y."/>
            <person name="Ichinomiya M."/>
            <person name="Saitoh K."/>
            <person name="Sato N."/>
            <person name="Blanc-Mathieu R."/>
            <person name="Endo H."/>
            <person name="Kuwata A."/>
            <person name="Ogata H."/>
        </authorList>
    </citation>
    <scope>NUCLEOTIDE SEQUENCE</scope>
</reference>
<comment type="caution">
    <text evidence="2">The sequence shown here is derived from an EMBL/GenBank/DDBJ whole genome shotgun (WGS) entry which is preliminary data.</text>
</comment>